<accession>K5BIE0</accession>
<dbReference type="eggNOG" id="ENOG502Z902">
    <property type="taxonomic scope" value="Bacteria"/>
</dbReference>
<dbReference type="EMBL" id="AMRA01000156">
    <property type="protein sequence ID" value="EKF21199.1"/>
    <property type="molecule type" value="Genomic_DNA"/>
</dbReference>
<reference evidence="1 2" key="1">
    <citation type="journal article" date="2012" name="J. Bacteriol.">
        <title>Genome sequence of Mycobacterium hassiacum DSM 44199, a rare source of heat-stable mycobacterial proteins.</title>
        <authorList>
            <person name="Tiago I."/>
            <person name="Maranha A."/>
            <person name="Mendes V."/>
            <person name="Alarico S."/>
            <person name="Moynihan P.J."/>
            <person name="Clarke A.J."/>
            <person name="Macedo-Ribeiro S."/>
            <person name="Pereira P.J."/>
            <person name="Empadinhas N."/>
        </authorList>
    </citation>
    <scope>NUCLEOTIDE SEQUENCE [LARGE SCALE GENOMIC DNA]</scope>
    <source>
        <strain evidence="2">DSM 44199 / CIP 105218 / JCM 12690 / 3849</strain>
    </source>
</reference>
<dbReference type="PATRIC" id="fig|1122247.3.peg.4701"/>
<sequence>MTTAAPRWDTAALSPTGSFNCAALASGRHFDPAELLSDEPMLGLQREAGYVWGTLRDEDGELYSVMRRIAPPGAPVGKGLSLPAKLLVVSTGTPEGQLQLRREPRGAVESTEIERRPYGDTGVEFASRPGADGRPMRLVLSANEFCYVEQDVIELTGGPLVVPPLQWYLPGPTSSLLYLSHTWLVDGILMGKKARGFLFWEEAWMPPGGQLYVHKDPLHDAEYLTWYSWANYYRDGYCEVGHFLYGQRDFHVAVTADSTGVVTSARTMEAEITRAEDGYWHDGIRYTIDGVEWVCEPDPQGRMQGLGRMPNPQQEGRIRRVDDNREVEVYMAWGETVPANGDRRRA</sequence>
<keyword evidence="2" id="KW-1185">Reference proteome</keyword>
<name>K5BIE0_MYCHD</name>
<organism evidence="1 2">
    <name type="scientific">Mycolicibacterium hassiacum (strain DSM 44199 / CIP 105218 / JCM 12690 / 3849)</name>
    <name type="common">Mycobacterium hassiacum</name>
    <dbReference type="NCBI Taxonomy" id="1122247"/>
    <lineage>
        <taxon>Bacteria</taxon>
        <taxon>Bacillati</taxon>
        <taxon>Actinomycetota</taxon>
        <taxon>Actinomycetes</taxon>
        <taxon>Mycobacteriales</taxon>
        <taxon>Mycobacteriaceae</taxon>
        <taxon>Mycolicibacterium</taxon>
    </lineage>
</organism>
<comment type="caution">
    <text evidence="1">The sequence shown here is derived from an EMBL/GenBank/DDBJ whole genome shotgun (WGS) entry which is preliminary data.</text>
</comment>
<dbReference type="RefSeq" id="WP_005632739.1">
    <property type="nucleotide sequence ID" value="NZ_AMRA01000156.1"/>
</dbReference>
<evidence type="ECO:0000313" key="2">
    <source>
        <dbReference type="Proteomes" id="UP000006265"/>
    </source>
</evidence>
<evidence type="ECO:0000313" key="1">
    <source>
        <dbReference type="EMBL" id="EKF21199.1"/>
    </source>
</evidence>
<proteinExistence type="predicted"/>
<dbReference type="OrthoDB" id="4578687at2"/>
<dbReference type="AlphaFoldDB" id="K5BIE0"/>
<dbReference type="Proteomes" id="UP000006265">
    <property type="component" value="Unassembled WGS sequence"/>
</dbReference>
<dbReference type="STRING" id="1122247.GCA_000379865_02275"/>
<gene>
    <name evidence="1" type="ORF">C731_4902</name>
</gene>
<protein>
    <submittedName>
        <fullName evidence="1">Uncharacterized protein</fullName>
    </submittedName>
</protein>